<dbReference type="AlphaFoldDB" id="S0B2L9"/>
<protein>
    <submittedName>
        <fullName evidence="2">Uncharacterized protein</fullName>
    </submittedName>
</protein>
<organism evidence="2">
    <name type="scientific">Entamoeba invadens</name>
    <dbReference type="NCBI Taxonomy" id="33085"/>
    <lineage>
        <taxon>Eukaryota</taxon>
        <taxon>Amoebozoa</taxon>
        <taxon>Evosea</taxon>
        <taxon>Archamoebae</taxon>
        <taxon>Mastigamoebida</taxon>
        <taxon>Entamoebidae</taxon>
        <taxon>Entamoeba</taxon>
    </lineage>
</organism>
<feature type="region of interest" description="Disordered" evidence="1">
    <location>
        <begin position="184"/>
        <end position="207"/>
    </location>
</feature>
<reference evidence="2" key="1">
    <citation type="submission" date="2012-06" db="EMBL/GenBank/DDBJ databases">
        <title>Short 5' UTR of Entamoeba genes.</title>
        <authorList>
            <person name="Hiranuka K."/>
            <person name="Kumagai M."/>
            <person name="Wakaguri H."/>
            <person name="Suzuki Y."/>
            <person name="Sugano S."/>
            <person name="Watanabe J."/>
            <person name="Makioka A."/>
        </authorList>
    </citation>
    <scope>NUCLEOTIDE SEQUENCE</scope>
    <source>
        <strain evidence="2">IP1</strain>
    </source>
</reference>
<feature type="region of interest" description="Disordered" evidence="1">
    <location>
        <begin position="152"/>
        <end position="171"/>
    </location>
</feature>
<feature type="compositionally biased region" description="Low complexity" evidence="1">
    <location>
        <begin position="160"/>
        <end position="171"/>
    </location>
</feature>
<dbReference type="EMBL" id="AK423282">
    <property type="protein sequence ID" value="BAN41703.1"/>
    <property type="molecule type" value="mRNA"/>
</dbReference>
<evidence type="ECO:0000256" key="1">
    <source>
        <dbReference type="SAM" id="MobiDB-lite"/>
    </source>
</evidence>
<name>S0B2L9_ENTIV</name>
<sequence>MEIDDLRAIIYRQALFLSSLSYEDFQDKQNEMRALSNLLNENMTTRDDADIALKNAQNALKTAQQNSTLQKTVVPKIRADITFTQQKYFLANQKVQKLEKEKQILLKTIDSLKLELDIHTEIVESLQPPVQPKKSRVKDDFLFVEIVDQQVNTSGDPPTSQASNSSLQSSQGFKSVQFKTIQKSEITKSTPPQQEKESTSNPPIFVDGKDEVKVFNRPIPKAHHYQTFKDIKTHSQSTDFNDFKENFEFLKLGFYHGENNIETTTDSIAFAGLDVFNKGADLATSTKMVPYIQTGGHYVAVVTKIPAKIPFIKKVAKPIYKTAKGCENAAKIIERKEAINEYMVQSAMMFHSASKQNGYLSTVCSTIKYSTVMACEDYLFPTFLPFYDWFH</sequence>
<accession>S0B2L9</accession>
<evidence type="ECO:0000313" key="2">
    <source>
        <dbReference type="EMBL" id="BAN41703.1"/>
    </source>
</evidence>
<proteinExistence type="evidence at transcript level"/>
<feature type="compositionally biased region" description="Polar residues" evidence="1">
    <location>
        <begin position="184"/>
        <end position="193"/>
    </location>
</feature>
<dbReference type="VEuPathDB" id="AmoebaDB:EIN_274140"/>